<feature type="compositionally biased region" description="Pro residues" evidence="1">
    <location>
        <begin position="43"/>
        <end position="57"/>
    </location>
</feature>
<dbReference type="RefSeq" id="WP_167400191.1">
    <property type="nucleotide sequence ID" value="NZ_RJUR01000011.1"/>
</dbReference>
<evidence type="ECO:0000256" key="1">
    <source>
        <dbReference type="SAM" id="MobiDB-lite"/>
    </source>
</evidence>
<feature type="region of interest" description="Disordered" evidence="1">
    <location>
        <begin position="22"/>
        <end position="57"/>
    </location>
</feature>
<evidence type="ECO:0000313" key="2">
    <source>
        <dbReference type="EMBL" id="ROQ53700.1"/>
    </source>
</evidence>
<evidence type="ECO:0008006" key="4">
    <source>
        <dbReference type="Google" id="ProtNLM"/>
    </source>
</evidence>
<dbReference type="PROSITE" id="PS51257">
    <property type="entry name" value="PROKAR_LIPOPROTEIN"/>
    <property type="match status" value="1"/>
</dbReference>
<protein>
    <recommendedName>
        <fullName evidence="4">Lipoprotein</fullName>
    </recommendedName>
</protein>
<feature type="compositionally biased region" description="Basic and acidic residues" evidence="1">
    <location>
        <begin position="22"/>
        <end position="34"/>
    </location>
</feature>
<gene>
    <name evidence="2" type="ORF">EDF85_1464</name>
</gene>
<dbReference type="AlphaFoldDB" id="A0A9X8EN89"/>
<accession>A0A9X8EN89</accession>
<name>A0A9X8EN89_PSEPU</name>
<dbReference type="EMBL" id="RJUR01000011">
    <property type="protein sequence ID" value="ROQ53700.1"/>
    <property type="molecule type" value="Genomic_DNA"/>
</dbReference>
<evidence type="ECO:0000313" key="3">
    <source>
        <dbReference type="Proteomes" id="UP000269115"/>
    </source>
</evidence>
<comment type="caution">
    <text evidence="2">The sequence shown here is derived from an EMBL/GenBank/DDBJ whole genome shotgun (WGS) entry which is preliminary data.</text>
</comment>
<dbReference type="Proteomes" id="UP000269115">
    <property type="component" value="Unassembled WGS sequence"/>
</dbReference>
<reference evidence="2 3" key="1">
    <citation type="submission" date="2018-11" db="EMBL/GenBank/DDBJ databases">
        <title>Genomic analyses of the natural microbiome of Caenorhabditis elegans.</title>
        <authorList>
            <person name="Samuel B."/>
        </authorList>
    </citation>
    <scope>NUCLEOTIDE SEQUENCE [LARGE SCALE GENOMIC DNA]</scope>
    <source>
        <strain evidence="2 3">BIGb0473</strain>
    </source>
</reference>
<proteinExistence type="predicted"/>
<sequence length="57" mass="6245">MKLTALALLVASLSMLQGCFNEPEHVDKDTDRSKSSLQMQKPDTPPAEPAPRQPPNN</sequence>
<organism evidence="2 3">
    <name type="scientific">Pseudomonas putida</name>
    <name type="common">Arthrobacter siderocapsulatus</name>
    <dbReference type="NCBI Taxonomy" id="303"/>
    <lineage>
        <taxon>Bacteria</taxon>
        <taxon>Pseudomonadati</taxon>
        <taxon>Pseudomonadota</taxon>
        <taxon>Gammaproteobacteria</taxon>
        <taxon>Pseudomonadales</taxon>
        <taxon>Pseudomonadaceae</taxon>
        <taxon>Pseudomonas</taxon>
    </lineage>
</organism>
<dbReference type="GeneID" id="87481260"/>